<dbReference type="SUPFAM" id="SSF56601">
    <property type="entry name" value="beta-lactamase/transpeptidase-like"/>
    <property type="match status" value="1"/>
</dbReference>
<dbReference type="GO" id="GO:0009002">
    <property type="term" value="F:serine-type D-Ala-D-Ala carboxypeptidase activity"/>
    <property type="evidence" value="ECO:0007669"/>
    <property type="project" value="InterPro"/>
</dbReference>
<dbReference type="InterPro" id="IPR017790">
    <property type="entry name" value="Penicillin-binding_protein_2"/>
</dbReference>
<evidence type="ECO:0000256" key="7">
    <source>
        <dbReference type="ARBA" id="ARBA00022692"/>
    </source>
</evidence>
<evidence type="ECO:0000259" key="17">
    <source>
        <dbReference type="Pfam" id="PF03717"/>
    </source>
</evidence>
<keyword evidence="5" id="KW-0121">Carboxypeptidase</keyword>
<evidence type="ECO:0000256" key="12">
    <source>
        <dbReference type="ARBA" id="ARBA00023136"/>
    </source>
</evidence>
<dbReference type="GO" id="GO:0009252">
    <property type="term" value="P:peptidoglycan biosynthetic process"/>
    <property type="evidence" value="ECO:0007669"/>
    <property type="project" value="UniProtKB-KW"/>
</dbReference>
<dbReference type="PANTHER" id="PTHR30627:SF2">
    <property type="entry name" value="PEPTIDOGLYCAN D,D-TRANSPEPTIDASE MRDA"/>
    <property type="match status" value="1"/>
</dbReference>
<evidence type="ECO:0000256" key="3">
    <source>
        <dbReference type="ARBA" id="ARBA00022475"/>
    </source>
</evidence>
<feature type="compositionally biased region" description="Polar residues" evidence="14">
    <location>
        <begin position="623"/>
        <end position="645"/>
    </location>
</feature>
<dbReference type="AlphaFoldDB" id="A0A1I1GTQ9"/>
<keyword evidence="19" id="KW-1185">Reference proteome</keyword>
<accession>A0A1I1GTQ9</accession>
<dbReference type="OrthoDB" id="9766847at2"/>
<evidence type="ECO:0000256" key="10">
    <source>
        <dbReference type="ARBA" id="ARBA00022984"/>
    </source>
</evidence>
<feature type="transmembrane region" description="Helical" evidence="15">
    <location>
        <begin position="12"/>
        <end position="31"/>
    </location>
</feature>
<dbReference type="Gene3D" id="3.90.1310.10">
    <property type="entry name" value="Penicillin-binding protein 2a (Domain 2)"/>
    <property type="match status" value="1"/>
</dbReference>
<evidence type="ECO:0000256" key="5">
    <source>
        <dbReference type="ARBA" id="ARBA00022645"/>
    </source>
</evidence>
<keyword evidence="11 15" id="KW-1133">Transmembrane helix</keyword>
<dbReference type="Gene3D" id="3.40.710.10">
    <property type="entry name" value="DD-peptidase/beta-lactamase superfamily"/>
    <property type="match status" value="1"/>
</dbReference>
<evidence type="ECO:0000256" key="2">
    <source>
        <dbReference type="ARBA" id="ARBA00004236"/>
    </source>
</evidence>
<dbReference type="GO" id="GO:0008360">
    <property type="term" value="P:regulation of cell shape"/>
    <property type="evidence" value="ECO:0007669"/>
    <property type="project" value="UniProtKB-KW"/>
</dbReference>
<dbReference type="GO" id="GO:0071972">
    <property type="term" value="F:peptidoglycan L,D-transpeptidase activity"/>
    <property type="evidence" value="ECO:0007669"/>
    <property type="project" value="TreeGrafter"/>
</dbReference>
<keyword evidence="4" id="KW-0997">Cell inner membrane</keyword>
<protein>
    <submittedName>
        <fullName evidence="18">Penicillin-binding protein 2</fullName>
    </submittedName>
</protein>
<evidence type="ECO:0000259" key="16">
    <source>
        <dbReference type="Pfam" id="PF00905"/>
    </source>
</evidence>
<dbReference type="Pfam" id="PF00905">
    <property type="entry name" value="Transpeptidase"/>
    <property type="match status" value="1"/>
</dbReference>
<evidence type="ECO:0000256" key="6">
    <source>
        <dbReference type="ARBA" id="ARBA00022670"/>
    </source>
</evidence>
<feature type="domain" description="Penicillin-binding protein transpeptidase" evidence="16">
    <location>
        <begin position="254"/>
        <end position="576"/>
    </location>
</feature>
<proteinExistence type="predicted"/>
<dbReference type="InterPro" id="IPR005311">
    <property type="entry name" value="PBP_dimer"/>
</dbReference>
<dbReference type="InterPro" id="IPR001460">
    <property type="entry name" value="PCN-bd_Tpept"/>
</dbReference>
<keyword evidence="6" id="KW-0645">Protease</keyword>
<dbReference type="Pfam" id="PF03717">
    <property type="entry name" value="PBP_dimer"/>
    <property type="match status" value="1"/>
</dbReference>
<dbReference type="RefSeq" id="WP_091509543.1">
    <property type="nucleotide sequence ID" value="NZ_FOLE01000003.1"/>
</dbReference>
<keyword evidence="7 15" id="KW-0812">Transmembrane</keyword>
<evidence type="ECO:0000313" key="18">
    <source>
        <dbReference type="EMBL" id="SFC12430.1"/>
    </source>
</evidence>
<dbReference type="EMBL" id="FOLE01000003">
    <property type="protein sequence ID" value="SFC12430.1"/>
    <property type="molecule type" value="Genomic_DNA"/>
</dbReference>
<organism evidence="18 19">
    <name type="scientific">Flexibacter flexilis DSM 6793</name>
    <dbReference type="NCBI Taxonomy" id="927664"/>
    <lineage>
        <taxon>Bacteria</taxon>
        <taxon>Pseudomonadati</taxon>
        <taxon>Bacteroidota</taxon>
        <taxon>Cytophagia</taxon>
        <taxon>Cytophagales</taxon>
        <taxon>Flexibacteraceae</taxon>
        <taxon>Flexibacter</taxon>
    </lineage>
</organism>
<keyword evidence="12 15" id="KW-0472">Membrane</keyword>
<evidence type="ECO:0000256" key="15">
    <source>
        <dbReference type="SAM" id="Phobius"/>
    </source>
</evidence>
<dbReference type="GO" id="GO:0005886">
    <property type="term" value="C:plasma membrane"/>
    <property type="evidence" value="ECO:0007669"/>
    <property type="project" value="UniProtKB-SubCell"/>
</dbReference>
<dbReference type="Proteomes" id="UP000199514">
    <property type="component" value="Unassembled WGS sequence"/>
</dbReference>
<evidence type="ECO:0000313" key="19">
    <source>
        <dbReference type="Proteomes" id="UP000199514"/>
    </source>
</evidence>
<keyword evidence="9" id="KW-0133">Cell shape</keyword>
<feature type="region of interest" description="Disordered" evidence="14">
    <location>
        <begin position="617"/>
        <end position="653"/>
    </location>
</feature>
<dbReference type="PANTHER" id="PTHR30627">
    <property type="entry name" value="PEPTIDOGLYCAN D,D-TRANSPEPTIDASE"/>
    <property type="match status" value="1"/>
</dbReference>
<dbReference type="Gene3D" id="3.30.1390.30">
    <property type="entry name" value="Penicillin-binding protein 2a, domain 3"/>
    <property type="match status" value="1"/>
</dbReference>
<dbReference type="GO" id="GO:0008658">
    <property type="term" value="F:penicillin binding"/>
    <property type="evidence" value="ECO:0007669"/>
    <property type="project" value="InterPro"/>
</dbReference>
<evidence type="ECO:0000256" key="14">
    <source>
        <dbReference type="SAM" id="MobiDB-lite"/>
    </source>
</evidence>
<evidence type="ECO:0000256" key="4">
    <source>
        <dbReference type="ARBA" id="ARBA00022519"/>
    </source>
</evidence>
<sequence length="653" mass="73953">MLTEGRKYIVQGVFVLVGLVFLIKLFFLQIIDDTYKQAADENALQKMVDYPYRGLIYDRDGKIMVYNVPVYDVMVTPREVRKDMDTLGFCNLLKITKEEYIKYMRSAKIHSSVKPTPFIKQLSHTDFASIQDQLVDYPGFFIMPRTVRSYPNHSMASALGYIGEISRRRLERDTTGYYKIGDYIGISGLEGEYESYLRGRKGVKYMLVDVHGIQKGSFKDGAFDTTAVRGENLYSSIDLELQKYCEKVMQNKAGSIVAIEPSTGEILAFVSAPTYDPELLTAREFPKNYSRLQKDSMKPLFNRPLMAPYPPGSIFKTIQALIGLQEGVIDSTTIYPCVQNVVHCHPHPSPCNLRQSLQWSCNPYYLNVYRRIINQNRSRNTFTDTRLGYEKWREYVESFGLGQQLGVDLPNEKKGILRKATYFDRVYGENRWKYSNLYSMSIGQGEIGMNPLQMANLAAILANRGFYYTPHFIRKMGDNGKIAPEFTQRHTTKVEPKYFDVIANGMMDAVRNGTIWSKARMQSVVICGKTGTAQNPQGDDHSVFIGFAPKDNPKIAVAVFVENAGFGGFVAAPIGSLVIEKYLKDTIIRKNLDIHMTGQDFIHPKKPKVATVQDANKTKSEKTATNSNNIPLITNPIGNNGGTQTRRTDSTEY</sequence>
<reference evidence="18 19" key="1">
    <citation type="submission" date="2016-10" db="EMBL/GenBank/DDBJ databases">
        <authorList>
            <person name="de Groot N.N."/>
        </authorList>
    </citation>
    <scope>NUCLEOTIDE SEQUENCE [LARGE SCALE GENOMIC DNA]</scope>
    <source>
        <strain evidence="18 19">DSM 6793</strain>
    </source>
</reference>
<dbReference type="GO" id="GO:0006508">
    <property type="term" value="P:proteolysis"/>
    <property type="evidence" value="ECO:0007669"/>
    <property type="project" value="UniProtKB-KW"/>
</dbReference>
<name>A0A1I1GTQ9_9BACT</name>
<gene>
    <name evidence="18" type="ORF">SAMN05421780_1037</name>
</gene>
<dbReference type="InterPro" id="IPR036138">
    <property type="entry name" value="PBP_dimer_sf"/>
</dbReference>
<dbReference type="InterPro" id="IPR050515">
    <property type="entry name" value="Beta-lactam/transpept"/>
</dbReference>
<dbReference type="SUPFAM" id="SSF56519">
    <property type="entry name" value="Penicillin binding protein dimerisation domain"/>
    <property type="match status" value="1"/>
</dbReference>
<evidence type="ECO:0000256" key="8">
    <source>
        <dbReference type="ARBA" id="ARBA00022801"/>
    </source>
</evidence>
<evidence type="ECO:0000256" key="1">
    <source>
        <dbReference type="ARBA" id="ARBA00004167"/>
    </source>
</evidence>
<dbReference type="InterPro" id="IPR012338">
    <property type="entry name" value="Beta-lactam/transpept-like"/>
</dbReference>
<keyword evidence="13" id="KW-0961">Cell wall biogenesis/degradation</keyword>
<keyword evidence="10" id="KW-0573">Peptidoglycan synthesis</keyword>
<evidence type="ECO:0000256" key="13">
    <source>
        <dbReference type="ARBA" id="ARBA00023316"/>
    </source>
</evidence>
<feature type="domain" description="Penicillin-binding protein dimerisation" evidence="17">
    <location>
        <begin position="50"/>
        <end position="212"/>
    </location>
</feature>
<keyword evidence="8" id="KW-0378">Hydrolase</keyword>
<evidence type="ECO:0000256" key="9">
    <source>
        <dbReference type="ARBA" id="ARBA00022960"/>
    </source>
</evidence>
<dbReference type="NCBIfam" id="TIGR03423">
    <property type="entry name" value="pbp2_mrdA"/>
    <property type="match status" value="1"/>
</dbReference>
<dbReference type="STRING" id="927664.SAMN05421780_1037"/>
<keyword evidence="3" id="KW-1003">Cell membrane</keyword>
<dbReference type="GO" id="GO:0071555">
    <property type="term" value="P:cell wall organization"/>
    <property type="evidence" value="ECO:0007669"/>
    <property type="project" value="UniProtKB-KW"/>
</dbReference>
<comment type="subcellular location">
    <subcellularLocation>
        <location evidence="2">Cell membrane</location>
    </subcellularLocation>
    <subcellularLocation>
        <location evidence="1">Membrane</location>
        <topology evidence="1">Single-pass membrane protein</topology>
    </subcellularLocation>
</comment>
<evidence type="ECO:0000256" key="11">
    <source>
        <dbReference type="ARBA" id="ARBA00022989"/>
    </source>
</evidence>